<evidence type="ECO:0000313" key="3">
    <source>
        <dbReference type="Proteomes" id="UP000198211"/>
    </source>
</evidence>
<feature type="chain" id="PRO_5012013820" evidence="1">
    <location>
        <begin position="22"/>
        <end position="75"/>
    </location>
</feature>
<comment type="caution">
    <text evidence="2">The sequence shown here is derived from an EMBL/GenBank/DDBJ whole genome shotgun (WGS) entry which is preliminary data.</text>
</comment>
<name>A0A225VHJ8_9STRA</name>
<reference evidence="3" key="1">
    <citation type="submission" date="2017-03" db="EMBL/GenBank/DDBJ databases">
        <title>Phytopthora megakarya and P. palmivora, two closely related causual agents of cacao black pod achieved similar genome size and gene model numbers by different mechanisms.</title>
        <authorList>
            <person name="Ali S."/>
            <person name="Shao J."/>
            <person name="Larry D.J."/>
            <person name="Kronmiller B."/>
            <person name="Shen D."/>
            <person name="Strem M.D."/>
            <person name="Melnick R.L."/>
            <person name="Guiltinan M.J."/>
            <person name="Tyler B.M."/>
            <person name="Meinhardt L.W."/>
            <person name="Bailey B.A."/>
        </authorList>
    </citation>
    <scope>NUCLEOTIDE SEQUENCE [LARGE SCALE GENOMIC DNA]</scope>
    <source>
        <strain evidence="3">zdho120</strain>
    </source>
</reference>
<dbReference type="EMBL" id="NBNE01004729">
    <property type="protein sequence ID" value="OWZ04873.1"/>
    <property type="molecule type" value="Genomic_DNA"/>
</dbReference>
<dbReference type="AlphaFoldDB" id="A0A225VHJ8"/>
<gene>
    <name evidence="2" type="ORF">PHMEG_00023148</name>
</gene>
<accession>A0A225VHJ8</accession>
<organism evidence="2 3">
    <name type="scientific">Phytophthora megakarya</name>
    <dbReference type="NCBI Taxonomy" id="4795"/>
    <lineage>
        <taxon>Eukaryota</taxon>
        <taxon>Sar</taxon>
        <taxon>Stramenopiles</taxon>
        <taxon>Oomycota</taxon>
        <taxon>Peronosporomycetes</taxon>
        <taxon>Peronosporales</taxon>
        <taxon>Peronosporaceae</taxon>
        <taxon>Phytophthora</taxon>
    </lineage>
</organism>
<dbReference type="Proteomes" id="UP000198211">
    <property type="component" value="Unassembled WGS sequence"/>
</dbReference>
<protein>
    <submittedName>
        <fullName evidence="2">RxLR effector protein</fullName>
    </submittedName>
</protein>
<keyword evidence="3" id="KW-1185">Reference proteome</keyword>
<evidence type="ECO:0000313" key="2">
    <source>
        <dbReference type="EMBL" id="OWZ04873.1"/>
    </source>
</evidence>
<sequence>MRLYGSFLALVVVTAYSSCSAYSTMEITKPSRSLLKTPRSLRGVETNANRKAEGVGNEERGGFDKFLNKIRYQSQ</sequence>
<evidence type="ECO:0000256" key="1">
    <source>
        <dbReference type="SAM" id="SignalP"/>
    </source>
</evidence>
<proteinExistence type="predicted"/>
<keyword evidence="1" id="KW-0732">Signal</keyword>
<feature type="signal peptide" evidence="1">
    <location>
        <begin position="1"/>
        <end position="21"/>
    </location>
</feature>